<evidence type="ECO:0000313" key="3">
    <source>
        <dbReference type="EMBL" id="KAJ4364165.1"/>
    </source>
</evidence>
<name>A0A9W8Y0X7_9PLEO</name>
<sequence length="239" mass="25514">MSTASLPTHYGMTLTPTIHSTIPSSLDPTLTSLPRPFIAVVTGAGKGLGYHISLAFARAGCSGISISSRTMGDLEKLEEEIRKVRGKEVEVLKSVCDVTSDDSVRKLEEEVRAKWGRVDVVVANAGVISNYVTRSTGQGDGEGQEESNLPIGILEDSDWSRVLDINLHGTWRLSRAFMPLLLDNSGGKGGPKTLICSTSLASHSVNSQMTPIAYNVSKIACNRLIEHVANDHGGKGVQA</sequence>
<keyword evidence="4" id="KW-1185">Reference proteome</keyword>
<dbReference type="PANTHER" id="PTHR43008:SF4">
    <property type="entry name" value="CHAIN DEHYDROGENASE, PUTATIVE (AFU_ORTHOLOGUE AFUA_4G08710)-RELATED"/>
    <property type="match status" value="1"/>
</dbReference>
<dbReference type="Proteomes" id="UP001140560">
    <property type="component" value="Unassembled WGS sequence"/>
</dbReference>
<dbReference type="PANTHER" id="PTHR43008">
    <property type="entry name" value="BENZIL REDUCTASE"/>
    <property type="match status" value="1"/>
</dbReference>
<dbReference type="OrthoDB" id="1933717at2759"/>
<evidence type="ECO:0000256" key="1">
    <source>
        <dbReference type="ARBA" id="ARBA00006484"/>
    </source>
</evidence>
<protein>
    <recommendedName>
        <fullName evidence="5">NAD(P)-binding protein</fullName>
    </recommendedName>
</protein>
<reference evidence="3" key="1">
    <citation type="submission" date="2022-10" db="EMBL/GenBank/DDBJ databases">
        <title>Tapping the CABI collections for fungal endophytes: first genome assemblies for Collariella, Neodidymelliopsis, Ascochyta clinopodiicola, Didymella pomorum, Didymosphaeria variabile, Neocosmospora piperis and Neocucurbitaria cava.</title>
        <authorList>
            <person name="Hill R."/>
        </authorList>
    </citation>
    <scope>NUCLEOTIDE SEQUENCE</scope>
    <source>
        <strain evidence="3">IMI 356814</strain>
    </source>
</reference>
<dbReference type="GO" id="GO:0016616">
    <property type="term" value="F:oxidoreductase activity, acting on the CH-OH group of donors, NAD or NADP as acceptor"/>
    <property type="evidence" value="ECO:0007669"/>
    <property type="project" value="UniProtKB-ARBA"/>
</dbReference>
<dbReference type="SUPFAM" id="SSF51735">
    <property type="entry name" value="NAD(P)-binding Rossmann-fold domains"/>
    <property type="match status" value="1"/>
</dbReference>
<evidence type="ECO:0000256" key="2">
    <source>
        <dbReference type="ARBA" id="ARBA00023002"/>
    </source>
</evidence>
<comment type="similarity">
    <text evidence="1">Belongs to the short-chain dehydrogenases/reductases (SDR) family.</text>
</comment>
<dbReference type="InterPro" id="IPR036291">
    <property type="entry name" value="NAD(P)-bd_dom_sf"/>
</dbReference>
<accession>A0A9W8Y0X7</accession>
<comment type="caution">
    <text evidence="3">The sequence shown here is derived from an EMBL/GenBank/DDBJ whole genome shotgun (WGS) entry which is preliminary data.</text>
</comment>
<dbReference type="GO" id="GO:0050664">
    <property type="term" value="F:oxidoreductase activity, acting on NAD(P)H, oxygen as acceptor"/>
    <property type="evidence" value="ECO:0007669"/>
    <property type="project" value="TreeGrafter"/>
</dbReference>
<dbReference type="PRINTS" id="PR00081">
    <property type="entry name" value="GDHRDH"/>
</dbReference>
<keyword evidence="2" id="KW-0560">Oxidoreductase</keyword>
<proteinExistence type="inferred from homology"/>
<dbReference type="Pfam" id="PF00106">
    <property type="entry name" value="adh_short"/>
    <property type="match status" value="1"/>
</dbReference>
<evidence type="ECO:0000313" key="4">
    <source>
        <dbReference type="Proteomes" id="UP001140560"/>
    </source>
</evidence>
<dbReference type="CDD" id="cd05233">
    <property type="entry name" value="SDR_c"/>
    <property type="match status" value="1"/>
</dbReference>
<evidence type="ECO:0008006" key="5">
    <source>
        <dbReference type="Google" id="ProtNLM"/>
    </source>
</evidence>
<dbReference type="InterPro" id="IPR002347">
    <property type="entry name" value="SDR_fam"/>
</dbReference>
<gene>
    <name evidence="3" type="ORF">N0V83_009620</name>
</gene>
<dbReference type="EMBL" id="JAPEUY010000018">
    <property type="protein sequence ID" value="KAJ4364165.1"/>
    <property type="molecule type" value="Genomic_DNA"/>
</dbReference>
<dbReference type="AlphaFoldDB" id="A0A9W8Y0X7"/>
<dbReference type="Gene3D" id="3.40.50.720">
    <property type="entry name" value="NAD(P)-binding Rossmann-like Domain"/>
    <property type="match status" value="1"/>
</dbReference>
<organism evidence="3 4">
    <name type="scientific">Neocucurbitaria cava</name>
    <dbReference type="NCBI Taxonomy" id="798079"/>
    <lineage>
        <taxon>Eukaryota</taxon>
        <taxon>Fungi</taxon>
        <taxon>Dikarya</taxon>
        <taxon>Ascomycota</taxon>
        <taxon>Pezizomycotina</taxon>
        <taxon>Dothideomycetes</taxon>
        <taxon>Pleosporomycetidae</taxon>
        <taxon>Pleosporales</taxon>
        <taxon>Pleosporineae</taxon>
        <taxon>Cucurbitariaceae</taxon>
        <taxon>Neocucurbitaria</taxon>
    </lineage>
</organism>